<evidence type="ECO:0000256" key="8">
    <source>
        <dbReference type="ARBA" id="ARBA00034126"/>
    </source>
</evidence>
<dbReference type="PROSITE" id="PS00028">
    <property type="entry name" value="ZINC_FINGER_C2H2_1"/>
    <property type="match status" value="1"/>
</dbReference>
<dbReference type="PANTHER" id="PTHR13182">
    <property type="entry name" value="ZINC FINGER PROTEIN 622"/>
    <property type="match status" value="1"/>
</dbReference>
<dbReference type="InterPro" id="IPR022755">
    <property type="entry name" value="Znf_C2H2_jaz"/>
</dbReference>
<evidence type="ECO:0000256" key="7">
    <source>
        <dbReference type="ARBA" id="ARBA00022833"/>
    </source>
</evidence>
<evidence type="ECO:0000259" key="9">
    <source>
        <dbReference type="PROSITE" id="PS00028"/>
    </source>
</evidence>
<dbReference type="Pfam" id="PF12756">
    <property type="entry name" value="zf-C2H2_2"/>
    <property type="match status" value="1"/>
</dbReference>
<dbReference type="Pfam" id="PF12171">
    <property type="entry name" value="zf-C2H2_jaz"/>
    <property type="match status" value="1"/>
</dbReference>
<comment type="similarity">
    <text evidence="8">Belongs to the REI1 family.</text>
</comment>
<keyword evidence="4" id="KW-0479">Metal-binding</keyword>
<proteinExistence type="inferred from homology"/>
<evidence type="ECO:0000256" key="1">
    <source>
        <dbReference type="ARBA" id="ARBA00004496"/>
    </source>
</evidence>
<name>A0A183AK22_9TREM</name>
<keyword evidence="2" id="KW-0963">Cytoplasm</keyword>
<dbReference type="OrthoDB" id="19329at2759"/>
<evidence type="ECO:0000256" key="6">
    <source>
        <dbReference type="ARBA" id="ARBA00022771"/>
    </source>
</evidence>
<accession>A0A183AK22</accession>
<organism evidence="12">
    <name type="scientific">Echinostoma caproni</name>
    <dbReference type="NCBI Taxonomy" id="27848"/>
    <lineage>
        <taxon>Eukaryota</taxon>
        <taxon>Metazoa</taxon>
        <taxon>Spiralia</taxon>
        <taxon>Lophotrochozoa</taxon>
        <taxon>Platyhelminthes</taxon>
        <taxon>Trematoda</taxon>
        <taxon>Digenea</taxon>
        <taxon>Plagiorchiida</taxon>
        <taxon>Echinostomata</taxon>
        <taxon>Echinostomatoidea</taxon>
        <taxon>Echinostomatidae</taxon>
        <taxon>Echinostoma</taxon>
    </lineage>
</organism>
<reference evidence="10 11" key="2">
    <citation type="submission" date="2018-11" db="EMBL/GenBank/DDBJ databases">
        <authorList>
            <consortium name="Pathogen Informatics"/>
        </authorList>
    </citation>
    <scope>NUCLEOTIDE SEQUENCE [LARGE SCALE GENOMIC DNA]</scope>
    <source>
        <strain evidence="10 11">Egypt</strain>
    </source>
</reference>
<dbReference type="InterPro" id="IPR040025">
    <property type="entry name" value="Znf622/Rei1/Reh1"/>
</dbReference>
<keyword evidence="6" id="KW-0863">Zinc-finger</keyword>
<evidence type="ECO:0000256" key="5">
    <source>
        <dbReference type="ARBA" id="ARBA00022737"/>
    </source>
</evidence>
<dbReference type="WBParaSite" id="ECPE_0000732301-mRNA-1">
    <property type="protein sequence ID" value="ECPE_0000732301-mRNA-1"/>
    <property type="gene ID" value="ECPE_0000732301"/>
</dbReference>
<dbReference type="EMBL" id="UZAN01044420">
    <property type="protein sequence ID" value="VDP80742.1"/>
    <property type="molecule type" value="Genomic_DNA"/>
</dbReference>
<dbReference type="InterPro" id="IPR003604">
    <property type="entry name" value="Matrin/U1-like-C_Znf_C2H2"/>
</dbReference>
<dbReference type="GO" id="GO:0008270">
    <property type="term" value="F:zinc ion binding"/>
    <property type="evidence" value="ECO:0007669"/>
    <property type="project" value="UniProtKB-KW"/>
</dbReference>
<dbReference type="PANTHER" id="PTHR13182:SF8">
    <property type="entry name" value="CYTOPLASMIC 60S SUBUNIT BIOGENESIS FACTOR ZNF622"/>
    <property type="match status" value="1"/>
</dbReference>
<evidence type="ECO:0000256" key="2">
    <source>
        <dbReference type="ARBA" id="ARBA00022490"/>
    </source>
</evidence>
<keyword evidence="11" id="KW-1185">Reference proteome</keyword>
<dbReference type="SMART" id="SM00451">
    <property type="entry name" value="ZnF_U1"/>
    <property type="match status" value="2"/>
</dbReference>
<dbReference type="GO" id="GO:0042273">
    <property type="term" value="P:ribosomal large subunit biogenesis"/>
    <property type="evidence" value="ECO:0007669"/>
    <property type="project" value="TreeGrafter"/>
</dbReference>
<dbReference type="InterPro" id="IPR013087">
    <property type="entry name" value="Znf_C2H2_type"/>
</dbReference>
<comment type="subcellular location">
    <subcellularLocation>
        <location evidence="1">Cytoplasm</location>
    </subcellularLocation>
</comment>
<dbReference type="InterPro" id="IPR036236">
    <property type="entry name" value="Znf_C2H2_sf"/>
</dbReference>
<keyword evidence="7" id="KW-0862">Zinc</keyword>
<keyword evidence="5" id="KW-0677">Repeat</keyword>
<reference evidence="12" key="1">
    <citation type="submission" date="2016-06" db="UniProtKB">
        <authorList>
            <consortium name="WormBaseParasite"/>
        </authorList>
    </citation>
    <scope>IDENTIFICATION</scope>
</reference>
<gene>
    <name evidence="10" type="ORF">ECPE_LOCUS7307</name>
</gene>
<dbReference type="GO" id="GO:0030687">
    <property type="term" value="C:preribosome, large subunit precursor"/>
    <property type="evidence" value="ECO:0007669"/>
    <property type="project" value="TreeGrafter"/>
</dbReference>
<evidence type="ECO:0000256" key="3">
    <source>
        <dbReference type="ARBA" id="ARBA00022517"/>
    </source>
</evidence>
<sequence>MTICSTCNVEVSPQDRTNHVRSDWHVYNLKRVVASLPPIPEDIFLLKKQAFCEPAPQAEKVCLSSSLIILFQKTYCDACKTLFHNNRSFDAHLKSKKHLRNSELLQRNGSKVVAVASGPGANDVPQEELSDSEGQMTQPQALALGSCLFCDKFFPRRSVSGSSDEDNRSLATRVLGHMLDAHNFIVPHPEKLVDPAGLLQELGRIVGEERACIYCGRQFYGRKGDTSLNSDTRVALKAVRNHMLDKPGHIQLWCGESDPVQVALLIAESEEQNSEVPPSAALAGGELFSRFYDQSIVAPTFLLPDAEQDVYEVRLPSGTVLGHRSMRTVYRQHLSTPATDVTQINRYALNSSNQTSSAVSTSHIGPLVVASRSQLTTVERVSDRHSAEARKAWELATGMQGNLVNRSRLRRQY</sequence>
<dbReference type="GO" id="GO:0005737">
    <property type="term" value="C:cytoplasm"/>
    <property type="evidence" value="ECO:0007669"/>
    <property type="project" value="UniProtKB-SubCell"/>
</dbReference>
<dbReference type="GO" id="GO:0003676">
    <property type="term" value="F:nucleic acid binding"/>
    <property type="evidence" value="ECO:0007669"/>
    <property type="project" value="InterPro"/>
</dbReference>
<feature type="domain" description="C2H2-type" evidence="9">
    <location>
        <begin position="76"/>
        <end position="98"/>
    </location>
</feature>
<evidence type="ECO:0000313" key="10">
    <source>
        <dbReference type="EMBL" id="VDP80742.1"/>
    </source>
</evidence>
<evidence type="ECO:0000313" key="11">
    <source>
        <dbReference type="Proteomes" id="UP000272942"/>
    </source>
</evidence>
<protein>
    <submittedName>
        <fullName evidence="12">C2H2-type domain-containing protein</fullName>
    </submittedName>
</protein>
<dbReference type="AlphaFoldDB" id="A0A183AK22"/>
<evidence type="ECO:0000313" key="12">
    <source>
        <dbReference type="WBParaSite" id="ECPE_0000732301-mRNA-1"/>
    </source>
</evidence>
<dbReference type="Gene3D" id="3.30.160.60">
    <property type="entry name" value="Classic Zinc Finger"/>
    <property type="match status" value="1"/>
</dbReference>
<keyword evidence="3" id="KW-0690">Ribosome biogenesis</keyword>
<dbReference type="InterPro" id="IPR041661">
    <property type="entry name" value="ZN622/Rei1/Reh1_Znf-C2H2"/>
</dbReference>
<evidence type="ECO:0000256" key="4">
    <source>
        <dbReference type="ARBA" id="ARBA00022723"/>
    </source>
</evidence>
<dbReference type="SUPFAM" id="SSF57667">
    <property type="entry name" value="beta-beta-alpha zinc fingers"/>
    <property type="match status" value="1"/>
</dbReference>
<dbReference type="Proteomes" id="UP000272942">
    <property type="component" value="Unassembled WGS sequence"/>
</dbReference>